<name>A0A9P3GFR8_9APHY</name>
<dbReference type="PANTHER" id="PTHR43248:SF25">
    <property type="entry name" value="AB HYDROLASE-1 DOMAIN-CONTAINING PROTEIN-RELATED"/>
    <property type="match status" value="1"/>
</dbReference>
<feature type="domain" description="AB hydrolase-1" evidence="4">
    <location>
        <begin position="112"/>
        <end position="288"/>
    </location>
</feature>
<organism evidence="6 7">
    <name type="scientific">Phanerochaete sordida</name>
    <dbReference type="NCBI Taxonomy" id="48140"/>
    <lineage>
        <taxon>Eukaryota</taxon>
        <taxon>Fungi</taxon>
        <taxon>Dikarya</taxon>
        <taxon>Basidiomycota</taxon>
        <taxon>Agaricomycotina</taxon>
        <taxon>Agaricomycetes</taxon>
        <taxon>Polyporales</taxon>
        <taxon>Phanerochaetaceae</taxon>
        <taxon>Phanerochaete</taxon>
    </lineage>
</organism>
<keyword evidence="2 6" id="KW-0378">Hydrolase</keyword>
<keyword evidence="3" id="KW-0472">Membrane</keyword>
<dbReference type="SUPFAM" id="SSF53474">
    <property type="entry name" value="alpha/beta-Hydrolases"/>
    <property type="match status" value="1"/>
</dbReference>
<gene>
    <name evidence="6" type="ORF">PsYK624_096530</name>
</gene>
<evidence type="ECO:0000259" key="4">
    <source>
        <dbReference type="Pfam" id="PF00561"/>
    </source>
</evidence>
<dbReference type="Gene3D" id="3.40.50.1820">
    <property type="entry name" value="alpha/beta hydrolase"/>
    <property type="match status" value="1"/>
</dbReference>
<keyword evidence="3" id="KW-1133">Transmembrane helix</keyword>
<evidence type="ECO:0000256" key="1">
    <source>
        <dbReference type="ARBA" id="ARBA00010088"/>
    </source>
</evidence>
<evidence type="ECO:0000313" key="7">
    <source>
        <dbReference type="Proteomes" id="UP000703269"/>
    </source>
</evidence>
<evidence type="ECO:0000259" key="5">
    <source>
        <dbReference type="Pfam" id="PF08386"/>
    </source>
</evidence>
<accession>A0A9P3GFR8</accession>
<dbReference type="Pfam" id="PF00561">
    <property type="entry name" value="Abhydrolase_1"/>
    <property type="match status" value="1"/>
</dbReference>
<evidence type="ECO:0000256" key="2">
    <source>
        <dbReference type="ARBA" id="ARBA00022801"/>
    </source>
</evidence>
<dbReference type="Proteomes" id="UP000703269">
    <property type="component" value="Unassembled WGS sequence"/>
</dbReference>
<proteinExistence type="inferred from homology"/>
<keyword evidence="7" id="KW-1185">Reference proteome</keyword>
<evidence type="ECO:0000313" key="6">
    <source>
        <dbReference type="EMBL" id="GJE93494.1"/>
    </source>
</evidence>
<dbReference type="InterPro" id="IPR000073">
    <property type="entry name" value="AB_hydrolase_1"/>
</dbReference>
<sequence length="593" mass="63776">MDDKPQVLDAEHGAKRAKPKDVGVSRFVLLLVACATLPACWMLIHKAWGHGNHAEEQNVLGKVSWGGCGSQGSRLAECGDITVPLDYFDEGAGSASIGLARYPASVSPRKGIVLFNPGGPGGSGKGLVARAGKLLQTLVGEDYDVIGFDPRGIGDSKPSTKCFSEGIDYATFSRNTILSRSYDLASNLSDAEAKKILIRQHIEAEALYKTQFEVCARTMGDKLKYMGTSSVVRDIDFITKALEGPNSLINFYGFSYGTILGQYLVNMLPDRIGRVAIDGVADATAWVSDPYYTWYREWLTSTTDAYDLFFQRCSEVGPLHCELAHEKAEKPSDIKDRLESFIDGLFYEPLAVSNATVPGLLTSGRVRMFLLGNLVTPLSWPAAAHALAQAMTGDGAAVLDAVQPRAGADLQRSAVSCNDQLPHAAPAPGAVVGELLDVFRTVTRLAFTVVTTEPDAGCEFWPVTPPERFAGPWNHTLSNPILILSNEMDPVTPLRSGELVHKLLGDSSSLLIQDSPGHCTIALPSACTNNATRAFFADGTLPKPGTHCATDYPPFSVDAVRALDVDAGRLDAQARLGVILDRVRKGADYDDLL</sequence>
<dbReference type="InterPro" id="IPR051601">
    <property type="entry name" value="Serine_prot/Carboxylest_S33"/>
</dbReference>
<dbReference type="InterPro" id="IPR013595">
    <property type="entry name" value="Pept_S33_TAP-like_C"/>
</dbReference>
<comment type="caution">
    <text evidence="6">The sequence shown here is derived from an EMBL/GenBank/DDBJ whole genome shotgun (WGS) entry which is preliminary data.</text>
</comment>
<dbReference type="AlphaFoldDB" id="A0A9P3GFR8"/>
<dbReference type="OrthoDB" id="425534at2759"/>
<comment type="similarity">
    <text evidence="1">Belongs to the peptidase S33 family.</text>
</comment>
<dbReference type="GO" id="GO:0016787">
    <property type="term" value="F:hydrolase activity"/>
    <property type="evidence" value="ECO:0007669"/>
    <property type="project" value="UniProtKB-KW"/>
</dbReference>
<feature type="transmembrane region" description="Helical" evidence="3">
    <location>
        <begin position="24"/>
        <end position="44"/>
    </location>
</feature>
<dbReference type="InterPro" id="IPR029058">
    <property type="entry name" value="AB_hydrolase_fold"/>
</dbReference>
<evidence type="ECO:0000256" key="3">
    <source>
        <dbReference type="SAM" id="Phobius"/>
    </source>
</evidence>
<keyword evidence="3" id="KW-0812">Transmembrane</keyword>
<reference evidence="6 7" key="1">
    <citation type="submission" date="2021-08" db="EMBL/GenBank/DDBJ databases">
        <title>Draft Genome Sequence of Phanerochaete sordida strain YK-624.</title>
        <authorList>
            <person name="Mori T."/>
            <person name="Dohra H."/>
            <person name="Suzuki T."/>
            <person name="Kawagishi H."/>
            <person name="Hirai H."/>
        </authorList>
    </citation>
    <scope>NUCLEOTIDE SEQUENCE [LARGE SCALE GENOMIC DNA]</scope>
    <source>
        <strain evidence="6 7">YK-624</strain>
    </source>
</reference>
<protein>
    <submittedName>
        <fullName evidence="6">Alpha/beta hydrolase</fullName>
    </submittedName>
</protein>
<feature type="domain" description="Peptidase S33 tripeptidyl aminopeptidase-like C-terminal" evidence="5">
    <location>
        <begin position="454"/>
        <end position="548"/>
    </location>
</feature>
<dbReference type="Pfam" id="PF08386">
    <property type="entry name" value="Abhydrolase_4"/>
    <property type="match status" value="1"/>
</dbReference>
<dbReference type="EMBL" id="BPQB01000032">
    <property type="protein sequence ID" value="GJE93494.1"/>
    <property type="molecule type" value="Genomic_DNA"/>
</dbReference>
<dbReference type="PANTHER" id="PTHR43248">
    <property type="entry name" value="2-SUCCINYL-6-HYDROXY-2,4-CYCLOHEXADIENE-1-CARBOXYLATE SYNTHASE"/>
    <property type="match status" value="1"/>
</dbReference>